<evidence type="ECO:0000313" key="2">
    <source>
        <dbReference type="EMBL" id="OQK17561.1"/>
    </source>
</evidence>
<feature type="transmembrane region" description="Helical" evidence="1">
    <location>
        <begin position="45"/>
        <end position="70"/>
    </location>
</feature>
<keyword evidence="1" id="KW-0472">Membrane</keyword>
<dbReference type="EMBL" id="LPUF01000001">
    <property type="protein sequence ID" value="OQK17561.1"/>
    <property type="molecule type" value="Genomic_DNA"/>
</dbReference>
<organism evidence="2 3">
    <name type="scientific">Methyloprofundus sedimenti</name>
    <dbReference type="NCBI Taxonomy" id="1420851"/>
    <lineage>
        <taxon>Bacteria</taxon>
        <taxon>Pseudomonadati</taxon>
        <taxon>Pseudomonadota</taxon>
        <taxon>Gammaproteobacteria</taxon>
        <taxon>Methylococcales</taxon>
        <taxon>Methylococcaceae</taxon>
        <taxon>Methyloprofundus</taxon>
    </lineage>
</organism>
<protein>
    <recommendedName>
        <fullName evidence="4">DUF2975 domain-containing protein</fullName>
    </recommendedName>
</protein>
<dbReference type="STRING" id="1420851.AU255_06725"/>
<feature type="transmembrane region" description="Helical" evidence="1">
    <location>
        <begin position="12"/>
        <end position="33"/>
    </location>
</feature>
<keyword evidence="3" id="KW-1185">Reference proteome</keyword>
<dbReference type="AlphaFoldDB" id="A0A1V8M7L3"/>
<keyword evidence="1" id="KW-1133">Transmembrane helix</keyword>
<dbReference type="Proteomes" id="UP000191980">
    <property type="component" value="Unassembled WGS sequence"/>
</dbReference>
<name>A0A1V8M7L3_9GAMM</name>
<gene>
    <name evidence="2" type="ORF">AU255_06725</name>
</gene>
<evidence type="ECO:0000256" key="1">
    <source>
        <dbReference type="SAM" id="Phobius"/>
    </source>
</evidence>
<accession>A0A1V8M7L3</accession>
<feature type="transmembrane region" description="Helical" evidence="1">
    <location>
        <begin position="117"/>
        <end position="140"/>
    </location>
</feature>
<evidence type="ECO:0000313" key="3">
    <source>
        <dbReference type="Proteomes" id="UP000191980"/>
    </source>
</evidence>
<feature type="transmembrane region" description="Helical" evidence="1">
    <location>
        <begin position="90"/>
        <end position="111"/>
    </location>
</feature>
<sequence>MKKLYNYYASMIYLLAAVSLLFLSLSIMIWSIYEAVISMQEFPVSIANLLQSVGAIIISVAVLDVAKYLVEEEVLRDKELRSPSEARKTITKIFVIISIASGMEGLVYIFKAGTIDMALLIYPALLILFSSLSIVCLGIYQKLSIGVEEIINEDIK</sequence>
<reference evidence="2 3" key="1">
    <citation type="submission" date="2015-12" db="EMBL/GenBank/DDBJ databases">
        <authorList>
            <person name="Shamseldin A."/>
            <person name="Moawad H."/>
            <person name="Abd El-Rahim W.M."/>
            <person name="Sadowsky M.J."/>
        </authorList>
    </citation>
    <scope>NUCLEOTIDE SEQUENCE [LARGE SCALE GENOMIC DNA]</scope>
    <source>
        <strain evidence="2 3">WF1</strain>
    </source>
</reference>
<keyword evidence="1" id="KW-0812">Transmembrane</keyword>
<proteinExistence type="predicted"/>
<dbReference type="OrthoDB" id="7204915at2"/>
<dbReference type="RefSeq" id="WP_080522171.1">
    <property type="nucleotide sequence ID" value="NZ_LPUF01000001.1"/>
</dbReference>
<evidence type="ECO:0008006" key="4">
    <source>
        <dbReference type="Google" id="ProtNLM"/>
    </source>
</evidence>
<comment type="caution">
    <text evidence="2">The sequence shown here is derived from an EMBL/GenBank/DDBJ whole genome shotgun (WGS) entry which is preliminary data.</text>
</comment>